<sequence length="325" mass="36646">MRWKRKSLVNFEGSPNHQNVPLAMPTCVTNEAPTVVGGDADLARLSPVLEQLDILEIQQKAIRQLQSRNEKSPAEQTTVATEDKRPVDDSCKAGEEEEGRDSVPPAETEPAITETKKSKVDTGDIISVQWRRCNKEKERAKAKKGRDRQPSVESRSKMAAFLPARQLWGWSGRGFKRPGGKGRGKKEFFKAIQRGKETIMVGDCAVFLSTGRPDRPYIGRIESMWESWGTNMVVRVKWFYHPEETIGCPTSLKYPGALFESPHVDENDVQTISHKCEVLPLDGYTERLGSEPHRYSTIYDNNDIYYLAGYYDPTSNHLTMEPGVA</sequence>
<dbReference type="PANTHER" id="PTHR12505">
    <property type="entry name" value="PHD FINGER TRANSCRIPTION FACTOR"/>
    <property type="match status" value="1"/>
</dbReference>
<feature type="region of interest" description="Disordered" evidence="1">
    <location>
        <begin position="64"/>
        <end position="119"/>
    </location>
</feature>
<name>A0A7R9E2Y6_9NEOP</name>
<accession>A0A7R9E2Y6</accession>
<dbReference type="GO" id="GO:0003682">
    <property type="term" value="F:chromatin binding"/>
    <property type="evidence" value="ECO:0007669"/>
    <property type="project" value="InterPro"/>
</dbReference>
<dbReference type="EMBL" id="OB793203">
    <property type="protein sequence ID" value="CAD7426467.1"/>
    <property type="molecule type" value="Genomic_DNA"/>
</dbReference>
<dbReference type="SMART" id="SM00439">
    <property type="entry name" value="BAH"/>
    <property type="match status" value="1"/>
</dbReference>
<dbReference type="Pfam" id="PF01426">
    <property type="entry name" value="BAH"/>
    <property type="match status" value="1"/>
</dbReference>
<dbReference type="InterPro" id="IPR001025">
    <property type="entry name" value="BAH_dom"/>
</dbReference>
<feature type="region of interest" description="Disordered" evidence="1">
    <location>
        <begin position="136"/>
        <end position="155"/>
    </location>
</feature>
<evidence type="ECO:0000256" key="1">
    <source>
        <dbReference type="SAM" id="MobiDB-lite"/>
    </source>
</evidence>
<evidence type="ECO:0000313" key="3">
    <source>
        <dbReference type="EMBL" id="CAD7426467.1"/>
    </source>
</evidence>
<organism evidence="3">
    <name type="scientific">Timema monikensis</name>
    <dbReference type="NCBI Taxonomy" id="170555"/>
    <lineage>
        <taxon>Eukaryota</taxon>
        <taxon>Metazoa</taxon>
        <taxon>Ecdysozoa</taxon>
        <taxon>Arthropoda</taxon>
        <taxon>Hexapoda</taxon>
        <taxon>Insecta</taxon>
        <taxon>Pterygota</taxon>
        <taxon>Neoptera</taxon>
        <taxon>Polyneoptera</taxon>
        <taxon>Phasmatodea</taxon>
        <taxon>Timematodea</taxon>
        <taxon>Timematoidea</taxon>
        <taxon>Timematidae</taxon>
        <taxon>Timema</taxon>
    </lineage>
</organism>
<dbReference type="CDD" id="cd04714">
    <property type="entry name" value="BAH_BAHCC1"/>
    <property type="match status" value="1"/>
</dbReference>
<protein>
    <recommendedName>
        <fullName evidence="2">BAH domain-containing protein</fullName>
    </recommendedName>
</protein>
<evidence type="ECO:0000259" key="2">
    <source>
        <dbReference type="PROSITE" id="PS51038"/>
    </source>
</evidence>
<dbReference type="PANTHER" id="PTHR12505:SF24">
    <property type="entry name" value="PROTEIN WINGED EYE"/>
    <property type="match status" value="1"/>
</dbReference>
<proteinExistence type="predicted"/>
<dbReference type="Gene3D" id="2.30.30.490">
    <property type="match status" value="1"/>
</dbReference>
<dbReference type="AlphaFoldDB" id="A0A7R9E2Y6"/>
<reference evidence="3" key="1">
    <citation type="submission" date="2020-11" db="EMBL/GenBank/DDBJ databases">
        <authorList>
            <person name="Tran Van P."/>
        </authorList>
    </citation>
    <scope>NUCLEOTIDE SEQUENCE</scope>
</reference>
<dbReference type="InterPro" id="IPR052429">
    <property type="entry name" value="BAH_domain_protein"/>
</dbReference>
<gene>
    <name evidence="3" type="ORF">TMSB3V08_LOCUS3352</name>
</gene>
<dbReference type="PROSITE" id="PS51038">
    <property type="entry name" value="BAH"/>
    <property type="match status" value="1"/>
</dbReference>
<dbReference type="InterPro" id="IPR043151">
    <property type="entry name" value="BAH_sf"/>
</dbReference>
<feature type="compositionally biased region" description="Basic and acidic residues" evidence="1">
    <location>
        <begin position="81"/>
        <end position="94"/>
    </location>
</feature>
<feature type="domain" description="BAH" evidence="2">
    <location>
        <begin position="197"/>
        <end position="322"/>
    </location>
</feature>